<evidence type="ECO:0000313" key="1">
    <source>
        <dbReference type="EMBL" id="KAH0748165.1"/>
    </source>
</evidence>
<dbReference type="Proteomes" id="UP000826656">
    <property type="component" value="Unassembled WGS sequence"/>
</dbReference>
<sequence length="124" mass="13860">MKAAALKLALLNEVYIRGAKVDISKTEVNKFMHGLECTTPTIVLYEVRHRSVTSELEMSNLVPREQITRWIVGLITTDGQAASWVANPKFHITKASLSFPAKVRWVIVRAQLRPTGNDNTLSLS</sequence>
<protein>
    <submittedName>
        <fullName evidence="1">Uncharacterized protein</fullName>
    </submittedName>
</protein>
<keyword evidence="2" id="KW-1185">Reference proteome</keyword>
<reference evidence="1 2" key="1">
    <citation type="journal article" date="2021" name="bioRxiv">
        <title>Chromosome-scale and haplotype-resolved genome assembly of a tetraploid potato cultivar.</title>
        <authorList>
            <person name="Sun H."/>
            <person name="Jiao W.-B."/>
            <person name="Krause K."/>
            <person name="Campoy J.A."/>
            <person name="Goel M."/>
            <person name="Folz-Donahue K."/>
            <person name="Kukat C."/>
            <person name="Huettel B."/>
            <person name="Schneeberger K."/>
        </authorList>
    </citation>
    <scope>NUCLEOTIDE SEQUENCE [LARGE SCALE GENOMIC DNA]</scope>
    <source>
        <strain evidence="1">SolTubOtavaFocal</strain>
        <tissue evidence="1">Leaves</tissue>
    </source>
</reference>
<name>A0ABQ7UI68_SOLTU</name>
<gene>
    <name evidence="1" type="ORF">KY290_027397</name>
</gene>
<dbReference type="EMBL" id="JAIVGD010000019">
    <property type="protein sequence ID" value="KAH0748165.1"/>
    <property type="molecule type" value="Genomic_DNA"/>
</dbReference>
<organism evidence="1 2">
    <name type="scientific">Solanum tuberosum</name>
    <name type="common">Potato</name>
    <dbReference type="NCBI Taxonomy" id="4113"/>
    <lineage>
        <taxon>Eukaryota</taxon>
        <taxon>Viridiplantae</taxon>
        <taxon>Streptophyta</taxon>
        <taxon>Embryophyta</taxon>
        <taxon>Tracheophyta</taxon>
        <taxon>Spermatophyta</taxon>
        <taxon>Magnoliopsida</taxon>
        <taxon>eudicotyledons</taxon>
        <taxon>Gunneridae</taxon>
        <taxon>Pentapetalae</taxon>
        <taxon>asterids</taxon>
        <taxon>lamiids</taxon>
        <taxon>Solanales</taxon>
        <taxon>Solanaceae</taxon>
        <taxon>Solanoideae</taxon>
        <taxon>Solaneae</taxon>
        <taxon>Solanum</taxon>
    </lineage>
</organism>
<evidence type="ECO:0000313" key="2">
    <source>
        <dbReference type="Proteomes" id="UP000826656"/>
    </source>
</evidence>
<proteinExistence type="predicted"/>
<comment type="caution">
    <text evidence="1">The sequence shown here is derived from an EMBL/GenBank/DDBJ whole genome shotgun (WGS) entry which is preliminary data.</text>
</comment>
<accession>A0ABQ7UI68</accession>